<dbReference type="InterPro" id="IPR018076">
    <property type="entry name" value="T2SS_GspF_dom"/>
</dbReference>
<keyword evidence="9" id="KW-1185">Reference proteome</keyword>
<dbReference type="PANTHER" id="PTHR35007:SF2">
    <property type="entry name" value="PILUS ASSEMBLE PROTEIN"/>
    <property type="match status" value="1"/>
</dbReference>
<dbReference type="PATRIC" id="fig|740709.3.peg.1850"/>
<keyword evidence="4 6" id="KW-1133">Transmembrane helix</keyword>
<evidence type="ECO:0000256" key="1">
    <source>
        <dbReference type="ARBA" id="ARBA00004651"/>
    </source>
</evidence>
<protein>
    <submittedName>
        <fullName evidence="8">Flp pilus assembly protein TadC</fullName>
    </submittedName>
</protein>
<comment type="caution">
    <text evidence="8">The sequence shown here is derived from an EMBL/GenBank/DDBJ whole genome shotgun (WGS) entry which is preliminary data.</text>
</comment>
<dbReference type="AlphaFoldDB" id="K2KJK1"/>
<keyword evidence="2" id="KW-1003">Cell membrane</keyword>
<feature type="transmembrane region" description="Helical" evidence="6">
    <location>
        <begin position="74"/>
        <end position="101"/>
    </location>
</feature>
<dbReference type="InterPro" id="IPR042094">
    <property type="entry name" value="T2SS_GspF_sf"/>
</dbReference>
<evidence type="ECO:0000313" key="8">
    <source>
        <dbReference type="EMBL" id="EKE82759.1"/>
    </source>
</evidence>
<dbReference type="GO" id="GO:0005886">
    <property type="term" value="C:plasma membrane"/>
    <property type="evidence" value="ECO:0007669"/>
    <property type="project" value="UniProtKB-SubCell"/>
</dbReference>
<keyword evidence="5 6" id="KW-0472">Membrane</keyword>
<evidence type="ECO:0000256" key="2">
    <source>
        <dbReference type="ARBA" id="ARBA00022475"/>
    </source>
</evidence>
<feature type="domain" description="Type II secretion system protein GspF" evidence="7">
    <location>
        <begin position="125"/>
        <end position="253"/>
    </location>
</feature>
<reference evidence="8 9" key="1">
    <citation type="journal article" date="2012" name="J. Bacteriol.">
        <title>Genome Sequence of Idiomarina xiamenensis Type Strain 10-D-4.</title>
        <authorList>
            <person name="Lai Q."/>
            <person name="Wang L."/>
            <person name="Wang W."/>
            <person name="Shao Z."/>
        </authorList>
    </citation>
    <scope>NUCLEOTIDE SEQUENCE [LARGE SCALE GENOMIC DNA]</scope>
    <source>
        <strain evidence="8 9">10-D-4</strain>
    </source>
</reference>
<dbReference type="Proteomes" id="UP000014115">
    <property type="component" value="Unassembled WGS sequence"/>
</dbReference>
<gene>
    <name evidence="8" type="ORF">A10D4_09144</name>
</gene>
<comment type="subcellular location">
    <subcellularLocation>
        <location evidence="1">Cell membrane</location>
        <topology evidence="1">Multi-pass membrane protein</topology>
    </subcellularLocation>
</comment>
<dbReference type="Gene3D" id="1.20.81.30">
    <property type="entry name" value="Type II secretion system (T2SS), domain F"/>
    <property type="match status" value="1"/>
</dbReference>
<evidence type="ECO:0000313" key="9">
    <source>
        <dbReference type="Proteomes" id="UP000014115"/>
    </source>
</evidence>
<evidence type="ECO:0000256" key="3">
    <source>
        <dbReference type="ARBA" id="ARBA00022692"/>
    </source>
</evidence>
<dbReference type="RefSeq" id="WP_008489106.1">
    <property type="nucleotide sequence ID" value="NZ_AMRG01000011.1"/>
</dbReference>
<dbReference type="EMBL" id="AMRG01000011">
    <property type="protein sequence ID" value="EKE82759.1"/>
    <property type="molecule type" value="Genomic_DNA"/>
</dbReference>
<accession>K2KJK1</accession>
<evidence type="ECO:0000259" key="7">
    <source>
        <dbReference type="Pfam" id="PF00482"/>
    </source>
</evidence>
<feature type="transmembrane region" description="Helical" evidence="6">
    <location>
        <begin position="6"/>
        <end position="23"/>
    </location>
</feature>
<dbReference type="eggNOG" id="COG2064">
    <property type="taxonomic scope" value="Bacteria"/>
</dbReference>
<dbReference type="PANTHER" id="PTHR35007">
    <property type="entry name" value="INTEGRAL MEMBRANE PROTEIN-RELATED"/>
    <property type="match status" value="1"/>
</dbReference>
<evidence type="ECO:0000256" key="6">
    <source>
        <dbReference type="SAM" id="Phobius"/>
    </source>
</evidence>
<keyword evidence="3 6" id="KW-0812">Transmembrane</keyword>
<dbReference type="Pfam" id="PF00482">
    <property type="entry name" value="T2SSF"/>
    <property type="match status" value="1"/>
</dbReference>
<evidence type="ECO:0000256" key="5">
    <source>
        <dbReference type="ARBA" id="ARBA00023136"/>
    </source>
</evidence>
<organism evidence="8 9">
    <name type="scientific">Idiomarina xiamenensis 10-D-4</name>
    <dbReference type="NCBI Taxonomy" id="740709"/>
    <lineage>
        <taxon>Bacteria</taxon>
        <taxon>Pseudomonadati</taxon>
        <taxon>Pseudomonadota</taxon>
        <taxon>Gammaproteobacteria</taxon>
        <taxon>Alteromonadales</taxon>
        <taxon>Idiomarinaceae</taxon>
        <taxon>Idiomarina</taxon>
    </lineage>
</organism>
<feature type="transmembrane region" description="Helical" evidence="6">
    <location>
        <begin position="237"/>
        <end position="258"/>
    </location>
</feature>
<name>K2KJK1_9GAMM</name>
<proteinExistence type="predicted"/>
<dbReference type="STRING" id="740709.A10D4_09144"/>
<sequence>MLLVILLFWLVLTFGGYWLMRYLHWPQRVWRWAEDAAEQRLKHLPRALCERWQLYLTHCHADYRLARWFLQTAVALLLLILAVSALSLAPFYLLLLLLMVLPLARGKRRLQQRLTLVEQQLPALLDLLMMLISAGAPISLALQQLAQQLGQRPGHFHQALARTAVQLRQGMTLSQALQRLVLQYPLPRLQRLRQLLIQLQQSGHSSARLLAFEADELRREQLQRAESHAQRATIKMLLPLVLCFFPVNFIVLLGPIFIQLTQGGGL</sequence>
<evidence type="ECO:0000256" key="4">
    <source>
        <dbReference type="ARBA" id="ARBA00022989"/>
    </source>
</evidence>